<sequence length="88" mass="10226">FNALQAMTNVELEHPALSQLHQLLVVEENYQASEALLRQMAAENIFEQYIQKVSVCKQYMKKVSVFKQDMEKVSVCKQYIKKVSVCKQ</sequence>
<dbReference type="GeneID" id="25913459"/>
<name>A0A0L0FEL7_9EUKA</name>
<dbReference type="RefSeq" id="XP_014148405.1">
    <property type="nucleotide sequence ID" value="XM_014292930.1"/>
</dbReference>
<evidence type="ECO:0000313" key="2">
    <source>
        <dbReference type="Proteomes" id="UP000054560"/>
    </source>
</evidence>
<accession>A0A0L0FEL7</accession>
<dbReference type="STRING" id="667725.A0A0L0FEL7"/>
<dbReference type="OrthoDB" id="10052615at2759"/>
<keyword evidence="2" id="KW-1185">Reference proteome</keyword>
<organism evidence="1 2">
    <name type="scientific">Sphaeroforma arctica JP610</name>
    <dbReference type="NCBI Taxonomy" id="667725"/>
    <lineage>
        <taxon>Eukaryota</taxon>
        <taxon>Ichthyosporea</taxon>
        <taxon>Ichthyophonida</taxon>
        <taxon>Sphaeroforma</taxon>
    </lineage>
</organism>
<dbReference type="EMBL" id="KQ244349">
    <property type="protein sequence ID" value="KNC74503.1"/>
    <property type="molecule type" value="Genomic_DNA"/>
</dbReference>
<protein>
    <submittedName>
        <fullName evidence="1">Uncharacterized protein</fullName>
    </submittedName>
</protein>
<proteinExistence type="predicted"/>
<feature type="non-terminal residue" evidence="1">
    <location>
        <position position="1"/>
    </location>
</feature>
<dbReference type="Proteomes" id="UP000054560">
    <property type="component" value="Unassembled WGS sequence"/>
</dbReference>
<gene>
    <name evidence="1" type="ORF">SARC_12955</name>
</gene>
<reference evidence="1 2" key="1">
    <citation type="submission" date="2011-02" db="EMBL/GenBank/DDBJ databases">
        <title>The Genome Sequence of Sphaeroforma arctica JP610.</title>
        <authorList>
            <consortium name="The Broad Institute Genome Sequencing Platform"/>
            <person name="Russ C."/>
            <person name="Cuomo C."/>
            <person name="Young S.K."/>
            <person name="Zeng Q."/>
            <person name="Gargeya S."/>
            <person name="Alvarado L."/>
            <person name="Berlin A."/>
            <person name="Chapman S.B."/>
            <person name="Chen Z."/>
            <person name="Freedman E."/>
            <person name="Gellesch M."/>
            <person name="Goldberg J."/>
            <person name="Griggs A."/>
            <person name="Gujja S."/>
            <person name="Heilman E."/>
            <person name="Heiman D."/>
            <person name="Howarth C."/>
            <person name="Mehta T."/>
            <person name="Neiman D."/>
            <person name="Pearson M."/>
            <person name="Roberts A."/>
            <person name="Saif S."/>
            <person name="Shea T."/>
            <person name="Shenoy N."/>
            <person name="Sisk P."/>
            <person name="Stolte C."/>
            <person name="Sykes S."/>
            <person name="White J."/>
            <person name="Yandava C."/>
            <person name="Burger G."/>
            <person name="Gray M.W."/>
            <person name="Holland P.W.H."/>
            <person name="King N."/>
            <person name="Lang F.B.F."/>
            <person name="Roger A.J."/>
            <person name="Ruiz-Trillo I."/>
            <person name="Haas B."/>
            <person name="Nusbaum C."/>
            <person name="Birren B."/>
        </authorList>
    </citation>
    <scope>NUCLEOTIDE SEQUENCE [LARGE SCALE GENOMIC DNA]</scope>
    <source>
        <strain evidence="1 2">JP610</strain>
    </source>
</reference>
<evidence type="ECO:0000313" key="1">
    <source>
        <dbReference type="EMBL" id="KNC74503.1"/>
    </source>
</evidence>
<dbReference type="AlphaFoldDB" id="A0A0L0FEL7"/>